<keyword evidence="1" id="KW-1133">Transmembrane helix</keyword>
<accession>F8CD22</accession>
<dbReference type="HOGENOM" id="CLU_473133_0_0_7"/>
<evidence type="ECO:0000256" key="2">
    <source>
        <dbReference type="SAM" id="SignalP"/>
    </source>
</evidence>
<feature type="chain" id="PRO_5003368101" description="DUF4350 domain-containing protein" evidence="2">
    <location>
        <begin position="19"/>
        <end position="576"/>
    </location>
</feature>
<keyword evidence="1" id="KW-0812">Transmembrane</keyword>
<protein>
    <recommendedName>
        <fullName evidence="5">DUF4350 domain-containing protein</fullName>
    </recommendedName>
</protein>
<proteinExistence type="predicted"/>
<dbReference type="STRING" id="483219.LILAB_14165"/>
<dbReference type="Proteomes" id="UP000000488">
    <property type="component" value="Chromosome"/>
</dbReference>
<keyword evidence="2" id="KW-0732">Signal</keyword>
<dbReference type="EMBL" id="CP002830">
    <property type="protein sequence ID" value="AEI64738.1"/>
    <property type="molecule type" value="Genomic_DNA"/>
</dbReference>
<evidence type="ECO:0000313" key="3">
    <source>
        <dbReference type="EMBL" id="AEI64738.1"/>
    </source>
</evidence>
<reference evidence="3 4" key="1">
    <citation type="journal article" date="2011" name="J. Bacteriol.">
        <title>Genome sequence of the halotolerant marine bacterium Myxococcus fulvus HW-1.</title>
        <authorList>
            <person name="Li Z.F."/>
            <person name="Li X."/>
            <person name="Liu H."/>
            <person name="Liu X."/>
            <person name="Han K."/>
            <person name="Wu Z.H."/>
            <person name="Hu W."/>
            <person name="Li F.F."/>
            <person name="Li Y.Z."/>
        </authorList>
    </citation>
    <scope>NUCLEOTIDE SEQUENCE [LARGE SCALE GENOMIC DNA]</scope>
    <source>
        <strain evidence="4">ATCC BAA-855 / HW-1</strain>
    </source>
</reference>
<feature type="transmembrane region" description="Helical" evidence="1">
    <location>
        <begin position="311"/>
        <end position="329"/>
    </location>
</feature>
<name>F8CD22_MYXFH</name>
<evidence type="ECO:0000313" key="4">
    <source>
        <dbReference type="Proteomes" id="UP000000488"/>
    </source>
</evidence>
<keyword evidence="1" id="KW-0472">Membrane</keyword>
<sequence length="576" mass="60701">MWTVVLALLVLGAARASATSLVTEQPPSGHGYRDASGTYEVRTQGDLRVSLRSGALRPSRGYTPLDVVLQNTGPVPLQVRLAFVGQGTSGTRTSERSVEVAPRQRLVAWVHVPASLQMGNLRVEVPGQVPLTKHVYLESSSGGSVLVLGALEDFDDTAGVPRVDSNGSPLFSARAIEPKDAPRELPAYVGYSVVVVPGDRASLPADVWTVLEAYALAGGRLVVTHASGDVLEHLPLLAKDAAEPSAPYGFGVVRLCGSARECEQVVNGLLGDVIPGVVKPAGAAPRWERGNALAGGIPPLLGNAMAPVGRFLLLIFVFVLAVGPGGLMLARRRGPVAVLVAVPMVSVITCLALIAWSVLVDGFAVHAARYSLTWLDSERSRAVTLGVSAWYANVSSGPVRFPVTSALLAPDSHDDALTDLDWTGGLTVTHGFLPPRTYREWGEVAVLPSRARLVMRKEGDAVRVLNALGAPMEGGVLQLGHRRYALPALADGAEGPLGEHLREVETPLHQVLTSAERPRLAHGRFEAGEVNFRASLPDGGFVVRLGGLGLAPSSAVDVELEAGIHLVRGQAEEVRP</sequence>
<gene>
    <name evidence="3" type="ordered locus">LILAB_14165</name>
</gene>
<evidence type="ECO:0000256" key="1">
    <source>
        <dbReference type="SAM" id="Phobius"/>
    </source>
</evidence>
<dbReference type="AlphaFoldDB" id="F8CD22"/>
<dbReference type="CDD" id="cd03143">
    <property type="entry name" value="A4_beta-galactosidase_middle_domain"/>
    <property type="match status" value="1"/>
</dbReference>
<organism evidence="3 4">
    <name type="scientific">Myxococcus fulvus (strain ATCC BAA-855 / HW-1)</name>
    <dbReference type="NCBI Taxonomy" id="483219"/>
    <lineage>
        <taxon>Bacteria</taxon>
        <taxon>Pseudomonadati</taxon>
        <taxon>Myxococcota</taxon>
        <taxon>Myxococcia</taxon>
        <taxon>Myxococcales</taxon>
        <taxon>Cystobacterineae</taxon>
        <taxon>Myxococcaceae</taxon>
        <taxon>Myxococcus</taxon>
    </lineage>
</organism>
<evidence type="ECO:0008006" key="5">
    <source>
        <dbReference type="Google" id="ProtNLM"/>
    </source>
</evidence>
<feature type="transmembrane region" description="Helical" evidence="1">
    <location>
        <begin position="336"/>
        <end position="359"/>
    </location>
</feature>
<feature type="signal peptide" evidence="2">
    <location>
        <begin position="1"/>
        <end position="18"/>
    </location>
</feature>
<dbReference type="KEGG" id="mfu:LILAB_14165"/>
<dbReference type="eggNOG" id="ENOG5032V0P">
    <property type="taxonomic scope" value="Bacteria"/>
</dbReference>